<gene>
    <name evidence="5" type="primary">atsA_6</name>
    <name evidence="5" type="ORF">HG66A1_12300</name>
</gene>
<evidence type="ECO:0000259" key="4">
    <source>
        <dbReference type="Pfam" id="PF16347"/>
    </source>
</evidence>
<dbReference type="EC" id="3.1.6.1" evidence="5"/>
<keyword evidence="6" id="KW-1185">Reference proteome</keyword>
<dbReference type="Gene3D" id="3.40.720.10">
    <property type="entry name" value="Alkaline Phosphatase, subunit A"/>
    <property type="match status" value="1"/>
</dbReference>
<dbReference type="AlphaFoldDB" id="A0A517PJB7"/>
<dbReference type="EMBL" id="CP036266">
    <property type="protein sequence ID" value="QDT19465.1"/>
    <property type="molecule type" value="Genomic_DNA"/>
</dbReference>
<protein>
    <submittedName>
        <fullName evidence="5">Arylsulfatase</fullName>
        <ecNumber evidence="5">3.1.6.1</ecNumber>
    </submittedName>
</protein>
<dbReference type="SUPFAM" id="SSF53649">
    <property type="entry name" value="Alkaline phosphatase-like"/>
    <property type="match status" value="1"/>
</dbReference>
<comment type="similarity">
    <text evidence="1">Belongs to the sulfatase family.</text>
</comment>
<dbReference type="PROSITE" id="PS00149">
    <property type="entry name" value="SULFATASE_2"/>
    <property type="match status" value="1"/>
</dbReference>
<organism evidence="5 6">
    <name type="scientific">Gimesia chilikensis</name>
    <dbReference type="NCBI Taxonomy" id="2605989"/>
    <lineage>
        <taxon>Bacteria</taxon>
        <taxon>Pseudomonadati</taxon>
        <taxon>Planctomycetota</taxon>
        <taxon>Planctomycetia</taxon>
        <taxon>Planctomycetales</taxon>
        <taxon>Planctomycetaceae</taxon>
        <taxon>Gimesia</taxon>
    </lineage>
</organism>
<evidence type="ECO:0000256" key="2">
    <source>
        <dbReference type="ARBA" id="ARBA00022801"/>
    </source>
</evidence>
<dbReference type="PANTHER" id="PTHR43108:SF6">
    <property type="entry name" value="N-SULPHOGLUCOSAMINE SULPHOHYDROLASE"/>
    <property type="match status" value="1"/>
</dbReference>
<evidence type="ECO:0000256" key="1">
    <source>
        <dbReference type="ARBA" id="ARBA00008779"/>
    </source>
</evidence>
<dbReference type="PROSITE" id="PS00523">
    <property type="entry name" value="SULFATASE_1"/>
    <property type="match status" value="1"/>
</dbReference>
<dbReference type="PANTHER" id="PTHR43108">
    <property type="entry name" value="N-ACETYLGLUCOSAMINE-6-SULFATASE FAMILY MEMBER"/>
    <property type="match status" value="1"/>
</dbReference>
<keyword evidence="2 5" id="KW-0378">Hydrolase</keyword>
<evidence type="ECO:0000313" key="6">
    <source>
        <dbReference type="Proteomes" id="UP000320421"/>
    </source>
</evidence>
<dbReference type="Pfam" id="PF16347">
    <property type="entry name" value="SGSH_C"/>
    <property type="match status" value="1"/>
</dbReference>
<reference evidence="5 6" key="1">
    <citation type="submission" date="2019-02" db="EMBL/GenBank/DDBJ databases">
        <title>Deep-cultivation of Planctomycetes and their phenomic and genomic characterization uncovers novel biology.</title>
        <authorList>
            <person name="Wiegand S."/>
            <person name="Jogler M."/>
            <person name="Boedeker C."/>
            <person name="Pinto D."/>
            <person name="Vollmers J."/>
            <person name="Rivas-Marin E."/>
            <person name="Kohn T."/>
            <person name="Peeters S.H."/>
            <person name="Heuer A."/>
            <person name="Rast P."/>
            <person name="Oberbeckmann S."/>
            <person name="Bunk B."/>
            <person name="Jeske O."/>
            <person name="Meyerdierks A."/>
            <person name="Storesund J.E."/>
            <person name="Kallscheuer N."/>
            <person name="Luecker S."/>
            <person name="Lage O.M."/>
            <person name="Pohl T."/>
            <person name="Merkel B.J."/>
            <person name="Hornburger P."/>
            <person name="Mueller R.-W."/>
            <person name="Bruemmer F."/>
            <person name="Labrenz M."/>
            <person name="Spormann A.M."/>
            <person name="Op den Camp H."/>
            <person name="Overmann J."/>
            <person name="Amann R."/>
            <person name="Jetten M.S.M."/>
            <person name="Mascher T."/>
            <person name="Medema M.H."/>
            <person name="Devos D.P."/>
            <person name="Kaster A.-K."/>
            <person name="Ovreas L."/>
            <person name="Rohde M."/>
            <person name="Galperin M.Y."/>
            <person name="Jogler C."/>
        </authorList>
    </citation>
    <scope>NUCLEOTIDE SEQUENCE [LARGE SCALE GENOMIC DNA]</scope>
    <source>
        <strain evidence="5 6">HG66A1</strain>
    </source>
</reference>
<feature type="compositionally biased region" description="Basic residues" evidence="3">
    <location>
        <begin position="533"/>
        <end position="543"/>
    </location>
</feature>
<dbReference type="Proteomes" id="UP000320421">
    <property type="component" value="Chromosome"/>
</dbReference>
<dbReference type="OrthoDB" id="237120at2"/>
<accession>A0A517PJB7</accession>
<feature type="region of interest" description="Disordered" evidence="3">
    <location>
        <begin position="502"/>
        <end position="543"/>
    </location>
</feature>
<name>A0A517PJB7_9PLAN</name>
<dbReference type="InterPro" id="IPR017850">
    <property type="entry name" value="Alkaline_phosphatase_core_sf"/>
</dbReference>
<evidence type="ECO:0000313" key="5">
    <source>
        <dbReference type="EMBL" id="QDT19465.1"/>
    </source>
</evidence>
<proteinExistence type="inferred from homology"/>
<dbReference type="GO" id="GO:0004065">
    <property type="term" value="F:arylsulfatase activity"/>
    <property type="evidence" value="ECO:0007669"/>
    <property type="project" value="UniProtKB-EC"/>
</dbReference>
<evidence type="ECO:0000256" key="3">
    <source>
        <dbReference type="SAM" id="MobiDB-lite"/>
    </source>
</evidence>
<dbReference type="CDD" id="cd16031">
    <property type="entry name" value="G6S_like"/>
    <property type="match status" value="1"/>
</dbReference>
<dbReference type="InterPro" id="IPR024607">
    <property type="entry name" value="Sulfatase_CS"/>
</dbReference>
<sequence length="543" mass="62747">MQPSLEHPFRFSFTLLAAFCLSQLLLTGHGLQKLAAASKQRPNILFIFTDDHASHAMSCYGSKVNDTPNLDRIAREGMRFDNCFCTNSICGPSRAVILTGKHSHLNGFKQNGNKFDGSQQTFPKLLRKQGYQTAIVGKWHLASDPTGFDYSEILIGQGPYYNPPMIRNGERVKHEGYTTDIITDLALDYLKNQRDPNKPFMLMFQHKAPHRNWQPGPKHLHMYDDVTIPEPENLFDNYEGRGTAARQQDMTIAKTMTDFDLKLTPPKNLTPEQLKVWNAAYEPKNEAFRKARLKGKDLVRWKYQRYMKDYLRCVASVDDNVGRMLDYLEKSGLAENTVVMYSSDQGFYLGDHGWFDKRFMYEESYRMPLLARWPGVIKPGSVNTDLVSNLDFAETFLNIAGAPIPSDMQGVSLVPLFKGEETAWRKSLYYHYYEFYNDRRSAHMVRRHNGVRTKRYKLIHFYNLGEWELYDLEKDPQEMHSVYDDPAYAPIVKELKAELKSLQQQYQVPDDTGSVQKDPPSLYQKPRNSGTPQKKRAPKKQKQ</sequence>
<dbReference type="InterPro" id="IPR032506">
    <property type="entry name" value="SGSH_C"/>
</dbReference>
<feature type="domain" description="N-sulphoglucosamine sulphohydrolase C-terminal" evidence="4">
    <location>
        <begin position="350"/>
        <end position="505"/>
    </location>
</feature>
<dbReference type="RefSeq" id="WP_145181297.1">
    <property type="nucleotide sequence ID" value="NZ_CP036266.1"/>
</dbReference>